<reference evidence="3" key="2">
    <citation type="journal article" date="2023" name="IMA Fungus">
        <title>Comparative genomic study of the Penicillium genus elucidates a diverse pangenome and 15 lateral gene transfer events.</title>
        <authorList>
            <person name="Petersen C."/>
            <person name="Sorensen T."/>
            <person name="Nielsen M.R."/>
            <person name="Sondergaard T.E."/>
            <person name="Sorensen J.L."/>
            <person name="Fitzpatrick D.A."/>
            <person name="Frisvad J.C."/>
            <person name="Nielsen K.L."/>
        </authorList>
    </citation>
    <scope>NUCLEOTIDE SEQUENCE</scope>
    <source>
        <strain evidence="3">IBT 3081</strain>
    </source>
</reference>
<evidence type="ECO:0000313" key="3">
    <source>
        <dbReference type="EMBL" id="KAJ5384713.1"/>
    </source>
</evidence>
<dbReference type="Proteomes" id="UP001147752">
    <property type="component" value="Unassembled WGS sequence"/>
</dbReference>
<proteinExistence type="predicted"/>
<sequence>MPSRRSAAQAPARASQGIPESNVVPKRARRTTITGPDTAPLSATQGTHLQPPLSPSPIAKTQKQKHWKIVHRPCLQVFKDADRERDESTLSIQRLEADNAQAAAKIRLLGNEKDQSLVRVQALEMQIWNLKQQLETAQFSGMASDDLLPWLMQTSADFMIAQTKLSSRVEAEKNKRLAATLPASDVFQGNWQAQNGHLGMLDTNSLPGYPLPSALPLTNQETLAQANQQANQYTSPF</sequence>
<keyword evidence="1" id="KW-0175">Coiled coil</keyword>
<feature type="coiled-coil region" evidence="1">
    <location>
        <begin position="78"/>
        <end position="112"/>
    </location>
</feature>
<name>A0A9W9VJP3_9EURO</name>
<feature type="compositionally biased region" description="Polar residues" evidence="2">
    <location>
        <begin position="31"/>
        <end position="48"/>
    </location>
</feature>
<feature type="compositionally biased region" description="Low complexity" evidence="2">
    <location>
        <begin position="1"/>
        <end position="16"/>
    </location>
</feature>
<gene>
    <name evidence="3" type="ORF">N7517_002624</name>
</gene>
<dbReference type="OrthoDB" id="4286202at2759"/>
<feature type="region of interest" description="Disordered" evidence="2">
    <location>
        <begin position="1"/>
        <end position="63"/>
    </location>
</feature>
<dbReference type="AlphaFoldDB" id="A0A9W9VJP3"/>
<reference evidence="3" key="1">
    <citation type="submission" date="2022-12" db="EMBL/GenBank/DDBJ databases">
        <authorList>
            <person name="Petersen C."/>
        </authorList>
    </citation>
    <scope>NUCLEOTIDE SEQUENCE</scope>
    <source>
        <strain evidence="3">IBT 3081</strain>
    </source>
</reference>
<evidence type="ECO:0000256" key="2">
    <source>
        <dbReference type="SAM" id="MobiDB-lite"/>
    </source>
</evidence>
<organism evidence="3 4">
    <name type="scientific">Penicillium concentricum</name>
    <dbReference type="NCBI Taxonomy" id="293559"/>
    <lineage>
        <taxon>Eukaryota</taxon>
        <taxon>Fungi</taxon>
        <taxon>Dikarya</taxon>
        <taxon>Ascomycota</taxon>
        <taxon>Pezizomycotina</taxon>
        <taxon>Eurotiomycetes</taxon>
        <taxon>Eurotiomycetidae</taxon>
        <taxon>Eurotiales</taxon>
        <taxon>Aspergillaceae</taxon>
        <taxon>Penicillium</taxon>
    </lineage>
</organism>
<keyword evidence="4" id="KW-1185">Reference proteome</keyword>
<dbReference type="RefSeq" id="XP_056584489.1">
    <property type="nucleotide sequence ID" value="XM_056720354.1"/>
</dbReference>
<accession>A0A9W9VJP3</accession>
<dbReference type="EMBL" id="JAPZBT010000001">
    <property type="protein sequence ID" value="KAJ5384713.1"/>
    <property type="molecule type" value="Genomic_DNA"/>
</dbReference>
<dbReference type="GeneID" id="81459537"/>
<comment type="caution">
    <text evidence="3">The sequence shown here is derived from an EMBL/GenBank/DDBJ whole genome shotgun (WGS) entry which is preliminary data.</text>
</comment>
<evidence type="ECO:0000256" key="1">
    <source>
        <dbReference type="SAM" id="Coils"/>
    </source>
</evidence>
<evidence type="ECO:0000313" key="4">
    <source>
        <dbReference type="Proteomes" id="UP001147752"/>
    </source>
</evidence>
<protein>
    <submittedName>
        <fullName evidence="3">Uncharacterized protein</fullName>
    </submittedName>
</protein>